<feature type="compositionally biased region" description="Polar residues" evidence="1">
    <location>
        <begin position="234"/>
        <end position="253"/>
    </location>
</feature>
<comment type="caution">
    <text evidence="2">The sequence shown here is derived from an EMBL/GenBank/DDBJ whole genome shotgun (WGS) entry which is preliminary data.</text>
</comment>
<protein>
    <submittedName>
        <fullName evidence="2">Uncharacterized protein</fullName>
    </submittedName>
</protein>
<accession>A0A4S8R2H5</accession>
<dbReference type="AlphaFoldDB" id="A0A4S8R2H5"/>
<dbReference type="OrthoDB" id="5388207at2759"/>
<evidence type="ECO:0000256" key="1">
    <source>
        <dbReference type="SAM" id="MobiDB-lite"/>
    </source>
</evidence>
<feature type="compositionally biased region" description="Basic and acidic residues" evidence="1">
    <location>
        <begin position="280"/>
        <end position="293"/>
    </location>
</feature>
<evidence type="ECO:0000313" key="3">
    <source>
        <dbReference type="Proteomes" id="UP000308671"/>
    </source>
</evidence>
<feature type="compositionally biased region" description="Low complexity" evidence="1">
    <location>
        <begin position="126"/>
        <end position="143"/>
    </location>
</feature>
<reference evidence="2 3" key="1">
    <citation type="submission" date="2017-12" db="EMBL/GenBank/DDBJ databases">
        <title>Comparative genomics of Botrytis spp.</title>
        <authorList>
            <person name="Valero-Jimenez C.A."/>
            <person name="Tapia P."/>
            <person name="Veloso J."/>
            <person name="Silva-Moreno E."/>
            <person name="Staats M."/>
            <person name="Valdes J.H."/>
            <person name="Van Kan J.A.L."/>
        </authorList>
    </citation>
    <scope>NUCLEOTIDE SEQUENCE [LARGE SCALE GENOMIC DNA]</scope>
    <source>
        <strain evidence="2 3">MUCL435</strain>
    </source>
</reference>
<name>A0A4S8R2H5_9HELO</name>
<sequence length="337" mass="34630">METVNNIAAAASKVIWGEPQETTDAANATIVPETKGTEPISGELGDTKKGEPYDLGNADSTSTQKTLSSTTDGTTSTSTFTPTDSTTLSPPGLAAKPLESTSTSTSSVSPTADSVSRTLAETHIAPLSSDPSAPSTSTSTSTPFKVTSEKPLISEHINPNLSETSAPAEKSLSTSIPSTDIPSSTSTSTSATANTVNPTPLSGLAVETPNATGKPSSTANAQGVPTDLQPLGSKPTTSSSLEKQEVPTSENTGTGTGEKYIKSSGLVAEGGDFDATRPGAGREADRLLGKDGKGTVGGSTERGSEEEREHEHEHGETKKEGKLTHLKEKIKEKLHKH</sequence>
<feature type="compositionally biased region" description="Low complexity" evidence="1">
    <location>
        <begin position="60"/>
        <end position="93"/>
    </location>
</feature>
<feature type="compositionally biased region" description="Polar residues" evidence="1">
    <location>
        <begin position="209"/>
        <end position="223"/>
    </location>
</feature>
<dbReference type="Proteomes" id="UP000308671">
    <property type="component" value="Unassembled WGS sequence"/>
</dbReference>
<proteinExistence type="predicted"/>
<gene>
    <name evidence="2" type="ORF">BGAL_0093g00220</name>
</gene>
<organism evidence="2 3">
    <name type="scientific">Botrytis galanthina</name>
    <dbReference type="NCBI Taxonomy" id="278940"/>
    <lineage>
        <taxon>Eukaryota</taxon>
        <taxon>Fungi</taxon>
        <taxon>Dikarya</taxon>
        <taxon>Ascomycota</taxon>
        <taxon>Pezizomycotina</taxon>
        <taxon>Leotiomycetes</taxon>
        <taxon>Helotiales</taxon>
        <taxon>Sclerotiniaceae</taxon>
        <taxon>Botrytis</taxon>
    </lineage>
</organism>
<feature type="compositionally biased region" description="Low complexity" evidence="1">
    <location>
        <begin position="100"/>
        <end position="116"/>
    </location>
</feature>
<feature type="region of interest" description="Disordered" evidence="1">
    <location>
        <begin position="18"/>
        <end position="337"/>
    </location>
</feature>
<keyword evidence="3" id="KW-1185">Reference proteome</keyword>
<feature type="compositionally biased region" description="Basic and acidic residues" evidence="1">
    <location>
        <begin position="302"/>
        <end position="331"/>
    </location>
</feature>
<evidence type="ECO:0000313" key="2">
    <source>
        <dbReference type="EMBL" id="THV51978.1"/>
    </source>
</evidence>
<dbReference type="EMBL" id="PQXL01000093">
    <property type="protein sequence ID" value="THV51978.1"/>
    <property type="molecule type" value="Genomic_DNA"/>
</dbReference>
<feature type="compositionally biased region" description="Low complexity" evidence="1">
    <location>
        <begin position="173"/>
        <end position="200"/>
    </location>
</feature>